<comment type="subcellular location">
    <subcellularLocation>
        <location evidence="1">Membrane</location>
        <topology evidence="1">Multi-pass membrane protein</topology>
    </subcellularLocation>
</comment>
<protein>
    <recommendedName>
        <fullName evidence="6">Integral membrane bound transporter domain-containing protein</fullName>
    </recommendedName>
</protein>
<keyword evidence="3 5" id="KW-1133">Transmembrane helix</keyword>
<dbReference type="GO" id="GO:0016020">
    <property type="term" value="C:membrane"/>
    <property type="evidence" value="ECO:0007669"/>
    <property type="project" value="UniProtKB-SubCell"/>
</dbReference>
<dbReference type="AlphaFoldDB" id="A0A133MSC1"/>
<organism evidence="7 8">
    <name type="scientific">Clostridium perfringens</name>
    <dbReference type="NCBI Taxonomy" id="1502"/>
    <lineage>
        <taxon>Bacteria</taxon>
        <taxon>Bacillati</taxon>
        <taxon>Bacillota</taxon>
        <taxon>Clostridia</taxon>
        <taxon>Eubacteriales</taxon>
        <taxon>Clostridiaceae</taxon>
        <taxon>Clostridium</taxon>
    </lineage>
</organism>
<dbReference type="Pfam" id="PF13515">
    <property type="entry name" value="FUSC_2"/>
    <property type="match status" value="1"/>
</dbReference>
<feature type="transmembrane region" description="Helical" evidence="5">
    <location>
        <begin position="287"/>
        <end position="305"/>
    </location>
</feature>
<feature type="transmembrane region" description="Helical" evidence="5">
    <location>
        <begin position="242"/>
        <end position="275"/>
    </location>
</feature>
<reference evidence="7 8" key="1">
    <citation type="submission" date="2016-01" db="EMBL/GenBank/DDBJ databases">
        <authorList>
            <person name="Oliw E.H."/>
        </authorList>
    </citation>
    <scope>NUCLEOTIDE SEQUENCE [LARGE SCALE GENOMIC DNA]</scope>
    <source>
        <strain evidence="7 8">MJR7757A</strain>
    </source>
</reference>
<feature type="transmembrane region" description="Helical" evidence="5">
    <location>
        <begin position="311"/>
        <end position="329"/>
    </location>
</feature>
<keyword evidence="4 5" id="KW-0472">Membrane</keyword>
<feature type="domain" description="Integral membrane bound transporter" evidence="6">
    <location>
        <begin position="203"/>
        <end position="324"/>
    </location>
</feature>
<evidence type="ECO:0000313" key="8">
    <source>
        <dbReference type="Proteomes" id="UP000070646"/>
    </source>
</evidence>
<evidence type="ECO:0000256" key="1">
    <source>
        <dbReference type="ARBA" id="ARBA00004141"/>
    </source>
</evidence>
<gene>
    <name evidence="7" type="ORF">HMPREF3222_02804</name>
</gene>
<evidence type="ECO:0000256" key="3">
    <source>
        <dbReference type="ARBA" id="ARBA00022989"/>
    </source>
</evidence>
<feature type="transmembrane region" description="Helical" evidence="5">
    <location>
        <begin position="50"/>
        <end position="68"/>
    </location>
</feature>
<comment type="caution">
    <text evidence="7">The sequence shown here is derived from an EMBL/GenBank/DDBJ whole genome shotgun (WGS) entry which is preliminary data.</text>
</comment>
<keyword evidence="2 5" id="KW-0812">Transmembrane</keyword>
<feature type="transmembrane region" description="Helical" evidence="5">
    <location>
        <begin position="98"/>
        <end position="116"/>
    </location>
</feature>
<evidence type="ECO:0000313" key="7">
    <source>
        <dbReference type="EMBL" id="KXA06950.1"/>
    </source>
</evidence>
<name>A0A133MSC1_CLOPF</name>
<accession>A0A133MSC1</accession>
<feature type="transmembrane region" description="Helical" evidence="5">
    <location>
        <begin position="193"/>
        <end position="213"/>
    </location>
</feature>
<evidence type="ECO:0000256" key="5">
    <source>
        <dbReference type="SAM" id="Phobius"/>
    </source>
</evidence>
<dbReference type="Proteomes" id="UP000070646">
    <property type="component" value="Unassembled WGS sequence"/>
</dbReference>
<dbReference type="EMBL" id="LRPU01000178">
    <property type="protein sequence ID" value="KXA06950.1"/>
    <property type="molecule type" value="Genomic_DNA"/>
</dbReference>
<evidence type="ECO:0000259" key="6">
    <source>
        <dbReference type="Pfam" id="PF13515"/>
    </source>
</evidence>
<proteinExistence type="predicted"/>
<feature type="transmembrane region" description="Helical" evidence="5">
    <location>
        <begin position="21"/>
        <end position="44"/>
    </location>
</feature>
<feature type="transmembrane region" description="Helical" evidence="5">
    <location>
        <begin position="123"/>
        <end position="141"/>
    </location>
</feature>
<sequence>MTRGKRGIKRMIESIKKNLKPKILISNLILIIGIVLFVTLYGAVFGSSNSLIGVCAITAMLMFVDVHLSLKLNEAIITTVLSFVLMGVSSQIASINPFLGFVINFISIFVVSYLVTNTMETKAYLPFILCYVFIEGTPITWSQLPIRLIALFVGGGLIALVYYFSHRKKDDSDHMNISEMIKTMNKDTLQFNFSLRMALAVSIAMLLGSILGFQKSMWISITAMSITQPHFDDTKTRVKERFFGTLIGSAIFVLIFVYLVPQQFSSIVLLILSYIYTFIKEYKIKMIFITMSSLGAAMILFQPGVSVPMRIAFIVVGIGIALIVNKVIYGRLKLDESNEELEDTIKSMNKVSDGF</sequence>
<dbReference type="InterPro" id="IPR049453">
    <property type="entry name" value="Memb_transporter_dom"/>
</dbReference>
<feature type="transmembrane region" description="Helical" evidence="5">
    <location>
        <begin position="147"/>
        <end position="165"/>
    </location>
</feature>
<evidence type="ECO:0000256" key="2">
    <source>
        <dbReference type="ARBA" id="ARBA00022692"/>
    </source>
</evidence>
<dbReference type="PATRIC" id="fig|1502.174.peg.2826"/>
<evidence type="ECO:0000256" key="4">
    <source>
        <dbReference type="ARBA" id="ARBA00023136"/>
    </source>
</evidence>
<feature type="transmembrane region" description="Helical" evidence="5">
    <location>
        <begin position="75"/>
        <end position="92"/>
    </location>
</feature>